<feature type="chain" id="PRO_5018030563" evidence="1">
    <location>
        <begin position="30"/>
        <end position="328"/>
    </location>
</feature>
<dbReference type="EMBL" id="QWEZ01000002">
    <property type="protein sequence ID" value="RRJ82808.1"/>
    <property type="molecule type" value="Genomic_DNA"/>
</dbReference>
<evidence type="ECO:0000256" key="1">
    <source>
        <dbReference type="SAM" id="SignalP"/>
    </source>
</evidence>
<keyword evidence="1" id="KW-0732">Signal</keyword>
<dbReference type="PANTHER" id="PTHR42941">
    <property type="entry name" value="SLL1037 PROTEIN"/>
    <property type="match status" value="1"/>
</dbReference>
<reference evidence="2 3" key="2">
    <citation type="submission" date="2018-12" db="EMBL/GenBank/DDBJ databases">
        <title>Simiduia agarivorans gen. nov., sp. nov., a marine, agarolytic bacterium isolated from shallow coastal water from Keelung, Taiwan.</title>
        <authorList>
            <person name="Shieh W.Y."/>
        </authorList>
    </citation>
    <scope>NUCLEOTIDE SEQUENCE [LARGE SCALE GENOMIC DNA]</scope>
    <source>
        <strain evidence="2 3">GTF-13</strain>
    </source>
</reference>
<comment type="caution">
    <text evidence="2">The sequence shown here is derived from an EMBL/GenBank/DDBJ whole genome shotgun (WGS) entry which is preliminary data.</text>
</comment>
<dbReference type="NCBIfam" id="TIGR02122">
    <property type="entry name" value="TRAP_TAXI"/>
    <property type="match status" value="1"/>
</dbReference>
<dbReference type="AlphaFoldDB" id="A0A3P3VLQ5"/>
<dbReference type="InterPro" id="IPR011852">
    <property type="entry name" value="TRAP_TAXI"/>
</dbReference>
<sequence>MIKIKNTITQLFISAAVLAVLSTPSVGNAKEFVKIATGNVGGTYYPVGVAMGKLFSDKLPNVLSSAMSTGGSVDNIGLLRSQEAQIAILSAKVTHDAYNGADQFESKPFNKLRAITGMWPSLQHVVVSRSIKSFDDLKGKKFVVGAARSGTEVDAHAVLTAANLFYRKEDGAQLNIEPVYVNYGEAVDLMKNEQVAGGLFDAAPPGAAISELLASGDFHILQPSAEHSSKLIEANPLYSNYVVKAGTYPNQENDLTLSGYPAVLVTSTDVSEELAYALTKTLFTSLPRMHKAHKATQFIHPDTAMKGISIEFHPGVVKYFNEQKTASQ</sequence>
<dbReference type="RefSeq" id="WP_125016888.1">
    <property type="nucleotide sequence ID" value="NZ_QWEZ01000002.1"/>
</dbReference>
<reference evidence="2 3" key="1">
    <citation type="submission" date="2018-08" db="EMBL/GenBank/DDBJ databases">
        <authorList>
            <person name="Khan S.A."/>
        </authorList>
    </citation>
    <scope>NUCLEOTIDE SEQUENCE [LARGE SCALE GENOMIC DNA]</scope>
    <source>
        <strain evidence="2 3">GTF-13</strain>
    </source>
</reference>
<dbReference type="PANTHER" id="PTHR42941:SF1">
    <property type="entry name" value="SLL1037 PROTEIN"/>
    <property type="match status" value="1"/>
</dbReference>
<organism evidence="2 3">
    <name type="scientific">Aestuariirhabdus litorea</name>
    <dbReference type="NCBI Taxonomy" id="2528527"/>
    <lineage>
        <taxon>Bacteria</taxon>
        <taxon>Pseudomonadati</taxon>
        <taxon>Pseudomonadota</taxon>
        <taxon>Gammaproteobacteria</taxon>
        <taxon>Oceanospirillales</taxon>
        <taxon>Aestuariirhabdaceae</taxon>
        <taxon>Aestuariirhabdus</taxon>
    </lineage>
</organism>
<dbReference type="Proteomes" id="UP000280792">
    <property type="component" value="Unassembled WGS sequence"/>
</dbReference>
<protein>
    <submittedName>
        <fullName evidence="2">TAXI family TRAP transporter solute-binding subunit</fullName>
    </submittedName>
</protein>
<feature type="signal peptide" evidence="1">
    <location>
        <begin position="1"/>
        <end position="29"/>
    </location>
</feature>
<dbReference type="SUPFAM" id="SSF53850">
    <property type="entry name" value="Periplasmic binding protein-like II"/>
    <property type="match status" value="1"/>
</dbReference>
<evidence type="ECO:0000313" key="2">
    <source>
        <dbReference type="EMBL" id="RRJ82808.1"/>
    </source>
</evidence>
<proteinExistence type="predicted"/>
<keyword evidence="3" id="KW-1185">Reference proteome</keyword>
<dbReference type="Pfam" id="PF16868">
    <property type="entry name" value="NMT1_3"/>
    <property type="match status" value="1"/>
</dbReference>
<gene>
    <name evidence="2" type="ORF">D0544_13225</name>
</gene>
<dbReference type="Gene3D" id="3.40.190.10">
    <property type="entry name" value="Periplasmic binding protein-like II"/>
    <property type="match status" value="2"/>
</dbReference>
<evidence type="ECO:0000313" key="3">
    <source>
        <dbReference type="Proteomes" id="UP000280792"/>
    </source>
</evidence>
<dbReference type="CDD" id="cd13520">
    <property type="entry name" value="PBP2_TAXI_TRAP"/>
    <property type="match status" value="1"/>
</dbReference>
<name>A0A3P3VLQ5_9GAMM</name>
<accession>A0A3P3VLQ5</accession>